<evidence type="ECO:0000256" key="8">
    <source>
        <dbReference type="RuleBase" id="RU362118"/>
    </source>
</evidence>
<reference evidence="10" key="1">
    <citation type="submission" date="2018-11" db="EMBL/GenBank/DDBJ databases">
        <title>Complete genome sequence of Paenibacillus sp. ML311-T8.</title>
        <authorList>
            <person name="Nam Y.-D."/>
            <person name="Kang J."/>
            <person name="Chung W.-H."/>
            <person name="Park Y.S."/>
        </authorList>
    </citation>
    <scope>NUCLEOTIDE SEQUENCE [LARGE SCALE GENOMIC DNA]</scope>
    <source>
        <strain evidence="10">ML311-T8</strain>
    </source>
</reference>
<evidence type="ECO:0000256" key="5">
    <source>
        <dbReference type="ARBA" id="ARBA00048780"/>
    </source>
</evidence>
<comment type="catalytic activity">
    <reaction evidence="6">
        <text>L-methionine + H2O = methanethiol + 2-oxobutanoate + NH4(+)</text>
        <dbReference type="Rhea" id="RHEA:23800"/>
        <dbReference type="ChEBI" id="CHEBI:15377"/>
        <dbReference type="ChEBI" id="CHEBI:16007"/>
        <dbReference type="ChEBI" id="CHEBI:16763"/>
        <dbReference type="ChEBI" id="CHEBI:28938"/>
        <dbReference type="ChEBI" id="CHEBI:57844"/>
        <dbReference type="EC" id="4.4.1.11"/>
    </reaction>
    <physiologicalReaction direction="left-to-right" evidence="6">
        <dbReference type="Rhea" id="RHEA:23801"/>
    </physiologicalReaction>
</comment>
<accession>A0A6B8RPS8</accession>
<evidence type="ECO:0000256" key="3">
    <source>
        <dbReference type="ARBA" id="ARBA00047175"/>
    </source>
</evidence>
<keyword evidence="9" id="KW-0808">Transferase</keyword>
<dbReference type="AlphaFoldDB" id="A0A6B8RPS8"/>
<protein>
    <recommendedName>
        <fullName evidence="3">homocysteine desulfhydrase</fullName>
        <ecNumber evidence="3">4.4.1.2</ecNumber>
    </recommendedName>
    <alternativeName>
        <fullName evidence="4">Homocysteine desulfhydrase</fullName>
    </alternativeName>
</protein>
<dbReference type="Proteomes" id="UP000426246">
    <property type="component" value="Chromosome"/>
</dbReference>
<dbReference type="EMBL" id="CP034235">
    <property type="protein sequence ID" value="QGQ97513.1"/>
    <property type="molecule type" value="Genomic_DNA"/>
</dbReference>
<evidence type="ECO:0000256" key="6">
    <source>
        <dbReference type="ARBA" id="ARBA00052699"/>
    </source>
</evidence>
<dbReference type="FunFam" id="3.40.640.10:FF:000046">
    <property type="entry name" value="Cystathionine gamma-lyase"/>
    <property type="match status" value="1"/>
</dbReference>
<dbReference type="Gene3D" id="3.90.1150.10">
    <property type="entry name" value="Aspartate Aminotransferase, domain 1"/>
    <property type="match status" value="1"/>
</dbReference>
<sequence>MKKQTYVVHDHHDERHQGAATFPIYQNSLFTFANYDDFDAASSHFFDHFVYSRGNNPTVQQLEKRLAGLEGGEEARCFASGMAAISAAVMSVVKQGDHIVCVDQAYGPARVMMGTYLQKFGVACSFVDGTSIDAVAAAIRPNTSLLYLESPTSLVFCLQDLEACVELARQAGATTIIDNTWATPFFQNPLKYGVDLVVHSISKYIGGHSDITGGAIVGSHEKLERLNQNEFMLIGGIMTPHTATLVSRGLRTLPLRLERHHKNGVKIAEFLQTLPFVRKVNHPGLSSHPQHELAVRQMEGFSSLFSFETDIPLHEMRTWAGNLEYFRIGVSWGGYESLVTVHNLKQEIDSIAATSQSIVLVRLYIGLEDLEDLILDIRHAFERIGVTIVD</sequence>
<organism evidence="9 10">
    <name type="scientific">Paenibacillus psychroresistens</name>
    <dbReference type="NCBI Taxonomy" id="1778678"/>
    <lineage>
        <taxon>Bacteria</taxon>
        <taxon>Bacillati</taxon>
        <taxon>Bacillota</taxon>
        <taxon>Bacilli</taxon>
        <taxon>Bacillales</taxon>
        <taxon>Paenibacillaceae</taxon>
        <taxon>Paenibacillus</taxon>
    </lineage>
</organism>
<dbReference type="GO" id="GO:0047982">
    <property type="term" value="F:homocysteine desulfhydrase activity"/>
    <property type="evidence" value="ECO:0007669"/>
    <property type="project" value="UniProtKB-EC"/>
</dbReference>
<dbReference type="GO" id="GO:0005737">
    <property type="term" value="C:cytoplasm"/>
    <property type="evidence" value="ECO:0007669"/>
    <property type="project" value="TreeGrafter"/>
</dbReference>
<dbReference type="PIRSF" id="PIRSF001434">
    <property type="entry name" value="CGS"/>
    <property type="match status" value="1"/>
</dbReference>
<comment type="similarity">
    <text evidence="8">Belongs to the trans-sulfuration enzymes family.</text>
</comment>
<dbReference type="Pfam" id="PF01053">
    <property type="entry name" value="Cys_Met_Meta_PP"/>
    <property type="match status" value="1"/>
</dbReference>
<dbReference type="GO" id="GO:0019346">
    <property type="term" value="P:transsulfuration"/>
    <property type="evidence" value="ECO:0007669"/>
    <property type="project" value="InterPro"/>
</dbReference>
<dbReference type="InterPro" id="IPR015421">
    <property type="entry name" value="PyrdxlP-dep_Trfase_major"/>
</dbReference>
<dbReference type="PANTHER" id="PTHR11808">
    <property type="entry name" value="TRANS-SULFURATION ENZYME FAMILY MEMBER"/>
    <property type="match status" value="1"/>
</dbReference>
<dbReference type="KEGG" id="ppsc:EHS13_22795"/>
<dbReference type="Gene3D" id="3.40.640.10">
    <property type="entry name" value="Type I PLP-dependent aspartate aminotransferase-like (Major domain)"/>
    <property type="match status" value="1"/>
</dbReference>
<comment type="cofactor">
    <cofactor evidence="1 8">
        <name>pyridoxal 5'-phosphate</name>
        <dbReference type="ChEBI" id="CHEBI:597326"/>
    </cofactor>
</comment>
<evidence type="ECO:0000256" key="4">
    <source>
        <dbReference type="ARBA" id="ARBA00047199"/>
    </source>
</evidence>
<dbReference type="OrthoDB" id="9780685at2"/>
<feature type="modified residue" description="N6-(pyridoxal phosphate)lysine" evidence="7">
    <location>
        <position position="203"/>
    </location>
</feature>
<dbReference type="InterPro" id="IPR015424">
    <property type="entry name" value="PyrdxlP-dep_Trfase"/>
</dbReference>
<proteinExistence type="inferred from homology"/>
<gene>
    <name evidence="9" type="ORF">EHS13_22795</name>
</gene>
<evidence type="ECO:0000256" key="2">
    <source>
        <dbReference type="ARBA" id="ARBA00022898"/>
    </source>
</evidence>
<dbReference type="GO" id="GO:0008483">
    <property type="term" value="F:transaminase activity"/>
    <property type="evidence" value="ECO:0007669"/>
    <property type="project" value="UniProtKB-KW"/>
</dbReference>
<evidence type="ECO:0000256" key="7">
    <source>
        <dbReference type="PIRSR" id="PIRSR001434-2"/>
    </source>
</evidence>
<evidence type="ECO:0000313" key="9">
    <source>
        <dbReference type="EMBL" id="QGQ97513.1"/>
    </source>
</evidence>
<dbReference type="GO" id="GO:0018826">
    <property type="term" value="F:methionine gamma-lyase activity"/>
    <property type="evidence" value="ECO:0007669"/>
    <property type="project" value="UniProtKB-EC"/>
</dbReference>
<dbReference type="PANTHER" id="PTHR11808:SF80">
    <property type="entry name" value="CYSTATHIONINE GAMMA-LYASE"/>
    <property type="match status" value="1"/>
</dbReference>
<keyword evidence="2 7" id="KW-0663">Pyridoxal phosphate</keyword>
<comment type="catalytic activity">
    <reaction evidence="5">
        <text>L-homocysteine + H2O = 2-oxobutanoate + hydrogen sulfide + NH4(+) + H(+)</text>
        <dbReference type="Rhea" id="RHEA:14501"/>
        <dbReference type="ChEBI" id="CHEBI:15377"/>
        <dbReference type="ChEBI" id="CHEBI:15378"/>
        <dbReference type="ChEBI" id="CHEBI:16763"/>
        <dbReference type="ChEBI" id="CHEBI:28938"/>
        <dbReference type="ChEBI" id="CHEBI:29919"/>
        <dbReference type="ChEBI" id="CHEBI:58199"/>
        <dbReference type="EC" id="4.4.1.2"/>
    </reaction>
    <physiologicalReaction direction="left-to-right" evidence="5">
        <dbReference type="Rhea" id="RHEA:14502"/>
    </physiologicalReaction>
</comment>
<keyword evidence="10" id="KW-1185">Reference proteome</keyword>
<dbReference type="GO" id="GO:0030170">
    <property type="term" value="F:pyridoxal phosphate binding"/>
    <property type="evidence" value="ECO:0007669"/>
    <property type="project" value="InterPro"/>
</dbReference>
<dbReference type="CDD" id="cd00614">
    <property type="entry name" value="CGS_like"/>
    <property type="match status" value="1"/>
</dbReference>
<evidence type="ECO:0000256" key="1">
    <source>
        <dbReference type="ARBA" id="ARBA00001933"/>
    </source>
</evidence>
<dbReference type="EC" id="4.4.1.2" evidence="3"/>
<dbReference type="SUPFAM" id="SSF53383">
    <property type="entry name" value="PLP-dependent transferases"/>
    <property type="match status" value="1"/>
</dbReference>
<keyword evidence="9" id="KW-0032">Aminotransferase</keyword>
<dbReference type="InterPro" id="IPR015422">
    <property type="entry name" value="PyrdxlP-dep_Trfase_small"/>
</dbReference>
<name>A0A6B8RPS8_9BACL</name>
<evidence type="ECO:0000313" key="10">
    <source>
        <dbReference type="Proteomes" id="UP000426246"/>
    </source>
</evidence>
<dbReference type="InterPro" id="IPR000277">
    <property type="entry name" value="Cys/Met-Metab_PyrdxlP-dep_enz"/>
</dbReference>